<feature type="compositionally biased region" description="Low complexity" evidence="1">
    <location>
        <begin position="364"/>
        <end position="376"/>
    </location>
</feature>
<dbReference type="Pfam" id="PF20163">
    <property type="entry name" value="DUF6536"/>
    <property type="match status" value="1"/>
</dbReference>
<dbReference type="PANTHER" id="PTHR35395:SF1">
    <property type="entry name" value="DUF6536 DOMAIN-CONTAINING PROTEIN"/>
    <property type="match status" value="1"/>
</dbReference>
<evidence type="ECO:0000256" key="2">
    <source>
        <dbReference type="SAM" id="Phobius"/>
    </source>
</evidence>
<organism evidence="4 5">
    <name type="scientific">Apiospora aurea</name>
    <dbReference type="NCBI Taxonomy" id="335848"/>
    <lineage>
        <taxon>Eukaryota</taxon>
        <taxon>Fungi</taxon>
        <taxon>Dikarya</taxon>
        <taxon>Ascomycota</taxon>
        <taxon>Pezizomycotina</taxon>
        <taxon>Sordariomycetes</taxon>
        <taxon>Xylariomycetidae</taxon>
        <taxon>Amphisphaeriales</taxon>
        <taxon>Apiosporaceae</taxon>
        <taxon>Apiospora</taxon>
    </lineage>
</organism>
<evidence type="ECO:0000256" key="1">
    <source>
        <dbReference type="SAM" id="MobiDB-lite"/>
    </source>
</evidence>
<keyword evidence="2" id="KW-0812">Transmembrane</keyword>
<feature type="transmembrane region" description="Helical" evidence="2">
    <location>
        <begin position="595"/>
        <end position="615"/>
    </location>
</feature>
<dbReference type="PANTHER" id="PTHR35395">
    <property type="entry name" value="DUF6536 DOMAIN-CONTAINING PROTEIN"/>
    <property type="match status" value="1"/>
</dbReference>
<dbReference type="RefSeq" id="XP_066695971.1">
    <property type="nucleotide sequence ID" value="XM_066849275.1"/>
</dbReference>
<keyword evidence="5" id="KW-1185">Reference proteome</keyword>
<feature type="region of interest" description="Disordered" evidence="1">
    <location>
        <begin position="1"/>
        <end position="51"/>
    </location>
</feature>
<evidence type="ECO:0000313" key="4">
    <source>
        <dbReference type="EMBL" id="KAK7943940.1"/>
    </source>
</evidence>
<dbReference type="InterPro" id="IPR046623">
    <property type="entry name" value="DUF6536"/>
</dbReference>
<comment type="caution">
    <text evidence="4">The sequence shown here is derived from an EMBL/GenBank/DDBJ whole genome shotgun (WGS) entry which is preliminary data.</text>
</comment>
<feature type="transmembrane region" description="Helical" evidence="2">
    <location>
        <begin position="465"/>
        <end position="486"/>
    </location>
</feature>
<feature type="transmembrane region" description="Helical" evidence="2">
    <location>
        <begin position="635"/>
        <end position="660"/>
    </location>
</feature>
<gene>
    <name evidence="4" type="ORF">PG986_013053</name>
</gene>
<feature type="region of interest" description="Disordered" evidence="1">
    <location>
        <begin position="716"/>
        <end position="739"/>
    </location>
</feature>
<accession>A0ABR1Q1Y7</accession>
<dbReference type="GeneID" id="92082337"/>
<keyword evidence="2" id="KW-1133">Transmembrane helix</keyword>
<evidence type="ECO:0000259" key="3">
    <source>
        <dbReference type="Pfam" id="PF20163"/>
    </source>
</evidence>
<dbReference type="EMBL" id="JAQQWE010000008">
    <property type="protein sequence ID" value="KAK7943940.1"/>
    <property type="molecule type" value="Genomic_DNA"/>
</dbReference>
<protein>
    <recommendedName>
        <fullName evidence="3">DUF6536 domain-containing protein</fullName>
    </recommendedName>
</protein>
<feature type="compositionally biased region" description="Polar residues" evidence="1">
    <location>
        <begin position="1"/>
        <end position="10"/>
    </location>
</feature>
<keyword evidence="2" id="KW-0472">Membrane</keyword>
<feature type="transmembrane region" description="Helical" evidence="2">
    <location>
        <begin position="498"/>
        <end position="516"/>
    </location>
</feature>
<feature type="transmembrane region" description="Helical" evidence="2">
    <location>
        <begin position="99"/>
        <end position="125"/>
    </location>
</feature>
<reference evidence="4 5" key="1">
    <citation type="submission" date="2023-01" db="EMBL/GenBank/DDBJ databases">
        <title>Analysis of 21 Apiospora genomes using comparative genomics revels a genus with tremendous synthesis potential of carbohydrate active enzymes and secondary metabolites.</title>
        <authorList>
            <person name="Sorensen T."/>
        </authorList>
    </citation>
    <scope>NUCLEOTIDE SEQUENCE [LARGE SCALE GENOMIC DNA]</scope>
    <source>
        <strain evidence="4 5">CBS 24483</strain>
    </source>
</reference>
<dbReference type="Proteomes" id="UP001391051">
    <property type="component" value="Unassembled WGS sequence"/>
</dbReference>
<feature type="transmembrane region" description="Helical" evidence="2">
    <location>
        <begin position="536"/>
        <end position="554"/>
    </location>
</feature>
<feature type="region of interest" description="Disordered" evidence="1">
    <location>
        <begin position="364"/>
        <end position="385"/>
    </location>
</feature>
<evidence type="ECO:0000313" key="5">
    <source>
        <dbReference type="Proteomes" id="UP001391051"/>
    </source>
</evidence>
<feature type="domain" description="DUF6536" evidence="3">
    <location>
        <begin position="97"/>
        <end position="247"/>
    </location>
</feature>
<proteinExistence type="predicted"/>
<name>A0ABR1Q1Y7_9PEZI</name>
<sequence>MSNADSSSRTADMHELAILSPTGNTASEERLLPQASAATGPEQPGPLENDLVEDTSVSASNEQPFRCSVFASQDALALWFPRVKETNTRRMRWSKRRRALGLQLGITVIVFFANLGLTVFAFTHFGSQDGVGLLYAGDCETVKQLDRWLHLLINVLSTGLLSASNYCMQLQAAPTREELDEAHKKGDWMDIGILSLRNIRHISRRKQIVWALLALSSVPIHLIYNSAVFQSLGSNSYTVAVVKDSFLQGAPFDLAVSERNRADDPGGNAVIMVQNQSVQQAANDSVLIHVGVVPRLDNWAKNMWAVANGTSTFVARCLVEPPSRENNRCRFEYSPLILVTVCVLNLFKAGLLADTWMQHRNAGQGRGNAAGARPGVAFGGGDDDGGTGKQVLSTLGDAIASFMRTPDGNTRGMCLATSDHFASHRHLGGGRTNYHQLEHVRSEPFQLQPRRWMHSVSLGRRIFTYSLYLTVLAVAFALLVISFTSLRHRNIRISIPSFWDLGFGALTPFTYLVIGLPRDDPEGLIANVLLANLPQLLLSLTYVCYNATLSAFLVQREFGLMHREDRRRTLRVSEPVGLQRSSYTISLPLRYGIPLYAASGLIHWLISQSLFLARITALQDQHGTVDVRDSFSTCGYSPIAVLATVLAGLIQVLALVILGFHKYDGVMRIVSTNSRAISAACHALEEDRKEGYLLPLRWGVVGVKESGVGHCTFTTAPQDGPGVEPGTGVREPTPGRLYQ</sequence>